<reference evidence="2" key="1">
    <citation type="journal article" date="2019" name="Environ. Microbiol.">
        <title>Fungal ecological strategies reflected in gene transcription - a case study of two litter decomposers.</title>
        <authorList>
            <person name="Barbi F."/>
            <person name="Kohler A."/>
            <person name="Barry K."/>
            <person name="Baskaran P."/>
            <person name="Daum C."/>
            <person name="Fauchery L."/>
            <person name="Ihrmark K."/>
            <person name="Kuo A."/>
            <person name="LaButti K."/>
            <person name="Lipzen A."/>
            <person name="Morin E."/>
            <person name="Grigoriev I.V."/>
            <person name="Henrissat B."/>
            <person name="Lindahl B."/>
            <person name="Martin F."/>
        </authorList>
    </citation>
    <scope>NUCLEOTIDE SEQUENCE</scope>
    <source>
        <strain evidence="2">JB14</strain>
    </source>
</reference>
<evidence type="ECO:0000313" key="3">
    <source>
        <dbReference type="Proteomes" id="UP000799118"/>
    </source>
</evidence>
<organism evidence="2 3">
    <name type="scientific">Gymnopus androsaceus JB14</name>
    <dbReference type="NCBI Taxonomy" id="1447944"/>
    <lineage>
        <taxon>Eukaryota</taxon>
        <taxon>Fungi</taxon>
        <taxon>Dikarya</taxon>
        <taxon>Basidiomycota</taxon>
        <taxon>Agaricomycotina</taxon>
        <taxon>Agaricomycetes</taxon>
        <taxon>Agaricomycetidae</taxon>
        <taxon>Agaricales</taxon>
        <taxon>Marasmiineae</taxon>
        <taxon>Omphalotaceae</taxon>
        <taxon>Gymnopus</taxon>
    </lineage>
</organism>
<dbReference type="AlphaFoldDB" id="A0A6A4ILG3"/>
<protein>
    <submittedName>
        <fullName evidence="2">Uncharacterized protein</fullName>
    </submittedName>
</protein>
<feature type="compositionally biased region" description="Basic and acidic residues" evidence="1">
    <location>
        <begin position="63"/>
        <end position="73"/>
    </location>
</feature>
<evidence type="ECO:0000313" key="2">
    <source>
        <dbReference type="EMBL" id="KAE9411269.1"/>
    </source>
</evidence>
<evidence type="ECO:0000256" key="1">
    <source>
        <dbReference type="SAM" id="MobiDB-lite"/>
    </source>
</evidence>
<dbReference type="OrthoDB" id="3182478at2759"/>
<proteinExistence type="predicted"/>
<accession>A0A6A4ILG3</accession>
<name>A0A6A4ILG3_9AGAR</name>
<feature type="region of interest" description="Disordered" evidence="1">
    <location>
        <begin position="63"/>
        <end position="85"/>
    </location>
</feature>
<sequence length="85" mass="9821">MIRRNPTLIAMSDNDVQDIRVNKEKSDPTGEQSLAMKMKRMADNPNLTSEDHQMLESMKLWKEREEHETKVKPSETPGSAMRFSS</sequence>
<dbReference type="Proteomes" id="UP000799118">
    <property type="component" value="Unassembled WGS sequence"/>
</dbReference>
<keyword evidence="3" id="KW-1185">Reference proteome</keyword>
<dbReference type="EMBL" id="ML769383">
    <property type="protein sequence ID" value="KAE9411269.1"/>
    <property type="molecule type" value="Genomic_DNA"/>
</dbReference>
<gene>
    <name evidence="2" type="ORF">BT96DRAFT_5913</name>
</gene>